<dbReference type="eggNOG" id="ENOG50330Z4">
    <property type="taxonomic scope" value="Bacteria"/>
</dbReference>
<protein>
    <recommendedName>
        <fullName evidence="4">Lipoprotein</fullName>
    </recommendedName>
</protein>
<proteinExistence type="predicted"/>
<dbReference type="STRING" id="999627.SAMN05216236_10151"/>
<organism evidence="2 3">
    <name type="scientific">Sedimentitalea nanhaiensis</name>
    <dbReference type="NCBI Taxonomy" id="999627"/>
    <lineage>
        <taxon>Bacteria</taxon>
        <taxon>Pseudomonadati</taxon>
        <taxon>Pseudomonadota</taxon>
        <taxon>Alphaproteobacteria</taxon>
        <taxon>Rhodobacterales</taxon>
        <taxon>Paracoccaceae</taxon>
        <taxon>Sedimentitalea</taxon>
    </lineage>
</organism>
<accession>A0A1I6X547</accession>
<dbReference type="EMBL" id="FPAW01000001">
    <property type="protein sequence ID" value="SFT33252.1"/>
    <property type="molecule type" value="Genomic_DNA"/>
</dbReference>
<name>A0A1I6X547_9RHOB</name>
<feature type="signal peptide" evidence="1">
    <location>
        <begin position="1"/>
        <end position="24"/>
    </location>
</feature>
<dbReference type="PROSITE" id="PS51257">
    <property type="entry name" value="PROKAR_LIPOPROTEIN"/>
    <property type="match status" value="1"/>
</dbReference>
<reference evidence="2 3" key="1">
    <citation type="submission" date="2016-10" db="EMBL/GenBank/DDBJ databases">
        <authorList>
            <person name="de Groot N.N."/>
        </authorList>
    </citation>
    <scope>NUCLEOTIDE SEQUENCE [LARGE SCALE GENOMIC DNA]</scope>
    <source>
        <strain evidence="2 3">CGMCC 1.10959</strain>
    </source>
</reference>
<evidence type="ECO:0008006" key="4">
    <source>
        <dbReference type="Google" id="ProtNLM"/>
    </source>
</evidence>
<sequence length="135" mass="14553">MFRWLFIALTLLAACGGPSPYFRAAPATRITVADSVFDVRVRGALAEAVRINPQYAPRFGPIRGRAAFAMAKVSGCKVVEIRGDQAVATGVLSCDGRPPPVAFPRETGSFSCLEISLRGYHIPGGPYPEYDCDPY</sequence>
<keyword evidence="1" id="KW-0732">Signal</keyword>
<evidence type="ECO:0000256" key="1">
    <source>
        <dbReference type="SAM" id="SignalP"/>
    </source>
</evidence>
<evidence type="ECO:0000313" key="3">
    <source>
        <dbReference type="Proteomes" id="UP000182466"/>
    </source>
</evidence>
<gene>
    <name evidence="2" type="ORF">SAMN05216236_10151</name>
</gene>
<dbReference type="AlphaFoldDB" id="A0A1I6X547"/>
<keyword evidence="3" id="KW-1185">Reference proteome</keyword>
<dbReference type="Proteomes" id="UP000182466">
    <property type="component" value="Unassembled WGS sequence"/>
</dbReference>
<evidence type="ECO:0000313" key="2">
    <source>
        <dbReference type="EMBL" id="SFT33252.1"/>
    </source>
</evidence>
<dbReference type="RefSeq" id="WP_074920504.1">
    <property type="nucleotide sequence ID" value="NZ_FPAW01000001.1"/>
</dbReference>
<feature type="chain" id="PRO_5010267944" description="Lipoprotein" evidence="1">
    <location>
        <begin position="25"/>
        <end position="135"/>
    </location>
</feature>